<comment type="caution">
    <text evidence="1">The sequence shown here is derived from an EMBL/GenBank/DDBJ whole genome shotgun (WGS) entry which is preliminary data.</text>
</comment>
<organism evidence="1 2">
    <name type="scientific">Nonomuraea typhae</name>
    <dbReference type="NCBI Taxonomy" id="2603600"/>
    <lineage>
        <taxon>Bacteria</taxon>
        <taxon>Bacillati</taxon>
        <taxon>Actinomycetota</taxon>
        <taxon>Actinomycetes</taxon>
        <taxon>Streptosporangiales</taxon>
        <taxon>Streptosporangiaceae</taxon>
        <taxon>Nonomuraea</taxon>
    </lineage>
</organism>
<reference evidence="1 2" key="1">
    <citation type="submission" date="2024-10" db="EMBL/GenBank/DDBJ databases">
        <title>The Natural Products Discovery Center: Release of the First 8490 Sequenced Strains for Exploring Actinobacteria Biosynthetic Diversity.</title>
        <authorList>
            <person name="Kalkreuter E."/>
            <person name="Kautsar S.A."/>
            <person name="Yang D."/>
            <person name="Bader C.D."/>
            <person name="Teijaro C.N."/>
            <person name="Fluegel L."/>
            <person name="Davis C.M."/>
            <person name="Simpson J.R."/>
            <person name="Lauterbach L."/>
            <person name="Steele A.D."/>
            <person name="Gui C."/>
            <person name="Meng S."/>
            <person name="Li G."/>
            <person name="Viehrig K."/>
            <person name="Ye F."/>
            <person name="Su P."/>
            <person name="Kiefer A.F."/>
            <person name="Nichols A."/>
            <person name="Cepeda A.J."/>
            <person name="Yan W."/>
            <person name="Fan B."/>
            <person name="Jiang Y."/>
            <person name="Adhikari A."/>
            <person name="Zheng C.-J."/>
            <person name="Schuster L."/>
            <person name="Cowan T.M."/>
            <person name="Smanski M.J."/>
            <person name="Chevrette M.G."/>
            <person name="De Carvalho L.P.S."/>
            <person name="Shen B."/>
        </authorList>
    </citation>
    <scope>NUCLEOTIDE SEQUENCE [LARGE SCALE GENOMIC DNA]</scope>
    <source>
        <strain evidence="1 2">NPDC050545</strain>
    </source>
</reference>
<accession>A0ABW7YSM1</accession>
<protein>
    <recommendedName>
        <fullName evidence="3">RNA polymerase sigma-70 region 2 domain-containing protein</fullName>
    </recommendedName>
</protein>
<dbReference type="EMBL" id="JBITGY010000004">
    <property type="protein sequence ID" value="MFI6498909.1"/>
    <property type="molecule type" value="Genomic_DNA"/>
</dbReference>
<dbReference type="Proteomes" id="UP001612741">
    <property type="component" value="Unassembled WGS sequence"/>
</dbReference>
<evidence type="ECO:0000313" key="2">
    <source>
        <dbReference type="Proteomes" id="UP001612741"/>
    </source>
</evidence>
<gene>
    <name evidence="1" type="ORF">ACIBG2_16090</name>
</gene>
<dbReference type="RefSeq" id="WP_397082142.1">
    <property type="nucleotide sequence ID" value="NZ_JBITGY010000004.1"/>
</dbReference>
<proteinExistence type="predicted"/>
<keyword evidence="2" id="KW-1185">Reference proteome</keyword>
<evidence type="ECO:0000313" key="1">
    <source>
        <dbReference type="EMBL" id="MFI6498909.1"/>
    </source>
</evidence>
<name>A0ABW7YSM1_9ACTN</name>
<sequence>MSLLNDVPGVESSVVLSRFRNDVYACLTARADALFEVAMRCCASRGRCARRWM</sequence>
<evidence type="ECO:0008006" key="3">
    <source>
        <dbReference type="Google" id="ProtNLM"/>
    </source>
</evidence>